<keyword evidence="2 5" id="KW-0689">Ribosomal protein</keyword>
<dbReference type="GO" id="GO:0005840">
    <property type="term" value="C:ribosome"/>
    <property type="evidence" value="ECO:0007669"/>
    <property type="project" value="UniProtKB-KW"/>
</dbReference>
<dbReference type="InterPro" id="IPR036823">
    <property type="entry name" value="Ribosomal_uS7_dom_sf"/>
</dbReference>
<evidence type="ECO:0000256" key="3">
    <source>
        <dbReference type="ARBA" id="ARBA00023274"/>
    </source>
</evidence>
<dbReference type="AlphaFoldDB" id="A0A401H420"/>
<dbReference type="EMBL" id="BFAD01000015">
    <property type="protein sequence ID" value="GBE89162.1"/>
    <property type="molecule type" value="Genomic_DNA"/>
</dbReference>
<organism evidence="5 6">
    <name type="scientific">Sparassis crispa</name>
    <dbReference type="NCBI Taxonomy" id="139825"/>
    <lineage>
        <taxon>Eukaryota</taxon>
        <taxon>Fungi</taxon>
        <taxon>Dikarya</taxon>
        <taxon>Basidiomycota</taxon>
        <taxon>Agaricomycotina</taxon>
        <taxon>Agaricomycetes</taxon>
        <taxon>Polyporales</taxon>
        <taxon>Sparassidaceae</taxon>
        <taxon>Sparassis</taxon>
    </lineage>
</organism>
<dbReference type="InterPro" id="IPR000235">
    <property type="entry name" value="Ribosomal_uS7"/>
</dbReference>
<dbReference type="GO" id="GO:0006412">
    <property type="term" value="P:translation"/>
    <property type="evidence" value="ECO:0007669"/>
    <property type="project" value="InterPro"/>
</dbReference>
<dbReference type="InterPro" id="IPR047988">
    <property type="entry name" value="Ribosomal_uS7m_fungi"/>
</dbReference>
<dbReference type="PANTHER" id="PTHR11205">
    <property type="entry name" value="RIBOSOMAL PROTEIN S7"/>
    <property type="match status" value="1"/>
</dbReference>
<dbReference type="CDD" id="cd14868">
    <property type="entry name" value="uS7_Mitochondria_Fungi"/>
    <property type="match status" value="1"/>
</dbReference>
<comment type="caution">
    <text evidence="5">The sequence shown here is derived from an EMBL/GenBank/DDBJ whole genome shotgun (WGS) entry which is preliminary data.</text>
</comment>
<proteinExistence type="inferred from homology"/>
<evidence type="ECO:0000256" key="1">
    <source>
        <dbReference type="ARBA" id="ARBA00007151"/>
    </source>
</evidence>
<dbReference type="GeneID" id="38786079"/>
<feature type="domain" description="Small ribosomal subunit protein uS7" evidence="4">
    <location>
        <begin position="46"/>
        <end position="184"/>
    </location>
</feature>
<name>A0A401H420_9APHY</name>
<dbReference type="InterPro" id="IPR023798">
    <property type="entry name" value="Ribosomal_uS7_dom"/>
</dbReference>
<evidence type="ECO:0000256" key="2">
    <source>
        <dbReference type="ARBA" id="ARBA00022980"/>
    </source>
</evidence>
<dbReference type="STRING" id="139825.A0A401H420"/>
<dbReference type="OrthoDB" id="9972728at2759"/>
<evidence type="ECO:0000313" key="5">
    <source>
        <dbReference type="EMBL" id="GBE89162.1"/>
    </source>
</evidence>
<dbReference type="SUPFAM" id="SSF47973">
    <property type="entry name" value="Ribosomal protein S7"/>
    <property type="match status" value="1"/>
</dbReference>
<dbReference type="Proteomes" id="UP000287166">
    <property type="component" value="Unassembled WGS sequence"/>
</dbReference>
<evidence type="ECO:0000259" key="4">
    <source>
        <dbReference type="Pfam" id="PF00177"/>
    </source>
</evidence>
<dbReference type="RefSeq" id="XP_027620075.1">
    <property type="nucleotide sequence ID" value="XM_027764274.1"/>
</dbReference>
<gene>
    <name evidence="5" type="ORF">SCP_1501690</name>
</gene>
<dbReference type="Gene3D" id="1.10.455.10">
    <property type="entry name" value="Ribosomal protein S7 domain"/>
    <property type="match status" value="1"/>
</dbReference>
<reference evidence="5 6" key="1">
    <citation type="journal article" date="2018" name="Sci. Rep.">
        <title>Genome sequence of the cauliflower mushroom Sparassis crispa (Hanabiratake) and its association with beneficial usage.</title>
        <authorList>
            <person name="Kiyama R."/>
            <person name="Furutani Y."/>
            <person name="Kawaguchi K."/>
            <person name="Nakanishi T."/>
        </authorList>
    </citation>
    <scope>NUCLEOTIDE SEQUENCE [LARGE SCALE GENOMIC DNA]</scope>
</reference>
<dbReference type="Pfam" id="PF00177">
    <property type="entry name" value="Ribosomal_S7"/>
    <property type="match status" value="1"/>
</dbReference>
<dbReference type="InParanoid" id="A0A401H420"/>
<keyword evidence="3" id="KW-0687">Ribonucleoprotein</keyword>
<keyword evidence="6" id="KW-1185">Reference proteome</keyword>
<dbReference type="GO" id="GO:1990904">
    <property type="term" value="C:ribonucleoprotein complex"/>
    <property type="evidence" value="ECO:0007669"/>
    <property type="project" value="UniProtKB-KW"/>
</dbReference>
<protein>
    <submittedName>
        <fullName evidence="5">37S ribosomal protein S7, mitochondrial</fullName>
    </submittedName>
</protein>
<dbReference type="FunCoup" id="A0A401H420">
    <property type="interactions" value="156"/>
</dbReference>
<sequence>MQDTLSAVGSLTSGETGAFTNLASLSARPTAASTSNAPATTQIPPAEDPLLQLIAGTIQRNGNRQKAQRIVTRTLMYIHTLTRAPPLPILRNAIFTVAPAVRCISVRHAGRTIVYPIALNEQQRMHHSIQWILAASDARPGQFLEERLAREMVAIVQGTMTDSKEVSPAIRKKEDVHKLALSNRGNVQKGRY</sequence>
<comment type="similarity">
    <text evidence="1">Belongs to the universal ribosomal protein uS7 family.</text>
</comment>
<evidence type="ECO:0000313" key="6">
    <source>
        <dbReference type="Proteomes" id="UP000287166"/>
    </source>
</evidence>
<accession>A0A401H420</accession>